<dbReference type="SMART" id="SM00364">
    <property type="entry name" value="LRR_BAC"/>
    <property type="match status" value="8"/>
</dbReference>
<keyword evidence="2" id="KW-0677">Repeat</keyword>
<name>A0AA86QH48_9EUKA</name>
<dbReference type="PANTHER" id="PTHR46652:SF3">
    <property type="entry name" value="LEUCINE-RICH REPEAT-CONTAINING PROTEIN 9"/>
    <property type="match status" value="1"/>
</dbReference>
<dbReference type="PANTHER" id="PTHR46652">
    <property type="entry name" value="LEUCINE-RICH REPEAT AND IQ DOMAIN-CONTAINING PROTEIN 1-RELATED"/>
    <property type="match status" value="1"/>
</dbReference>
<evidence type="ECO:0000313" key="5">
    <source>
        <dbReference type="EMBL" id="CAL6058256.1"/>
    </source>
</evidence>
<reference evidence="5 6" key="2">
    <citation type="submission" date="2024-07" db="EMBL/GenBank/DDBJ databases">
        <authorList>
            <person name="Akdeniz Z."/>
        </authorList>
    </citation>
    <scope>NUCLEOTIDE SEQUENCE [LARGE SCALE GENOMIC DNA]</scope>
</reference>
<dbReference type="InterPro" id="IPR032675">
    <property type="entry name" value="LRR_dom_sf"/>
</dbReference>
<evidence type="ECO:0000313" key="6">
    <source>
        <dbReference type="Proteomes" id="UP001642409"/>
    </source>
</evidence>
<reference evidence="4" key="1">
    <citation type="submission" date="2023-06" db="EMBL/GenBank/DDBJ databases">
        <authorList>
            <person name="Kurt Z."/>
        </authorList>
    </citation>
    <scope>NUCLEOTIDE SEQUENCE</scope>
</reference>
<evidence type="ECO:0000256" key="2">
    <source>
        <dbReference type="ARBA" id="ARBA00022737"/>
    </source>
</evidence>
<dbReference type="InterPro" id="IPR003591">
    <property type="entry name" value="Leu-rich_rpt_typical-subtyp"/>
</dbReference>
<dbReference type="SMART" id="SM00365">
    <property type="entry name" value="LRR_SD22"/>
    <property type="match status" value="7"/>
</dbReference>
<feature type="compositionally biased region" description="Low complexity" evidence="3">
    <location>
        <begin position="18"/>
        <end position="45"/>
    </location>
</feature>
<dbReference type="PROSITE" id="PS51450">
    <property type="entry name" value="LRR"/>
    <property type="match status" value="11"/>
</dbReference>
<dbReference type="Gene3D" id="3.80.10.10">
    <property type="entry name" value="Ribonuclease Inhibitor"/>
    <property type="match status" value="5"/>
</dbReference>
<evidence type="ECO:0000256" key="3">
    <source>
        <dbReference type="SAM" id="MobiDB-lite"/>
    </source>
</evidence>
<sequence>MSENSQSRPSFTDQQKDLLNSSENNLNLQNLNRNENSEQNRSTENVEAPQKGQCENMVQLDIDPIYEEMMIQKYSSQVWNNVLCLRYDAELTSLHFISKMSQVTSLSIINCLNVIFCNFPNQVKELEVQVYSQENMTLNTKGIEKYNLSKLILSGCEINVYQINQMTTLKHIELSDVSNFEIHLYTNFNQVNTFIIDSIEIHPNKNEMKLSFGHQQISKFIESFKEVSKLIVCHSNFEFLDFPNQIKEIRFSDYLETVKGIEESHLNRLIIESGCRNIDFNKIEYLEYLELNNPKENNDYNLRNQYFDFKYICNLKYLKSLKISNFSVESSNMTTVGFKNLTHLSITNAKYMCDFQLLLLFNSLVEVDLSHNIINDLKPLAQHVNIQTLNLSNCQLKELSVIKFFKFLEYLDVSSNQIIDINGLDNCKQLKYLNLSENRVYKLFDLSINLIQCTLDNNYIFQFGNLLSLPNFDNIWIGRQKEIDDKYFTHPAIYFVPANELKTLLQLKDEMLKQSYQYNKIMLSLDPQNYDPQQYREQMVQNYSSKISGNELLLDDENDVQSLKFIDNFEIVTKLTVKCTSTSRTEELQFLSGTQKLDFLQKVNFKTLPKQIKELSISGYLNIIQGIENNRNLQRLSFESSNLQNINFNLMNGLVYLEMSIMNINDHCNMNNFSNLNDLEYLIMQNIYCTFPEKDSCFKKLKHLTFVNIQHIICEYNYKPILSIVEINFFKYSENLIDVNLSHNQIEDICPLLHHTNIQILNLSYNKIKNVDELNNLKKLANLDLQANIIETISLSCLKLTHLKLQNNILTVLNLCLPELKHCEIRYNQISDINSLEQSQLLDYLNISYNKMQDIQIIKQFKYLQHLDVSHSDIHDISIVQYLPELQHLNASTNKITNIQVLKYCSKLQFLDLNSNLIYEMNTLPKSLVTCLISENYIQYIESIMSHKNYNQEWSINQLEIDKSYIRKVLHINDPHTDEECCALFELHKDFINSLNNNYTSKFYDKIMNYLNPQYRTEQIIKKFKYQVNQNHLKIENDENITSLTFIENFVLVTNITVCNCNYVTFRNFPQNVKELELHSSNKWQSLERIENSHLKTLILSGFLSYNLNGMNELENLEITADTIYSNQFSELKNLKTLKLVGNVVFEDTHFFNTTLQSLEIRGSKIVDLNYFIRLNSLKTLKLSGNYKVVKPLHDCFDHITSLTFANNREEIENPLQNQEFHRQQQYKIQRDYYDDFDDDDDGGPEYYQGNLKQCFKYFFDITFIQNAKNIIELDLSQNVQQHSREYNKSKDFNLEQLKGLNNLQILNISSNSITNIDFLATILNLTQLNLSNNQITNIDVLKYLTKLQFLDLSYNIFEYSYQQYYDIFLNIIKLEDLSIEGNQISFEFEFLKPLVNVVRLNIGGNNFQDLTFISHFTELETLDVSNNYITDISAIQHLPKLSSINVSYNNITDISIINVCKKLKTVVADLNQIMFLEGIQSQNLSVSFLHNQIPLEQFQYFNKNWNLAPQSKYCGKYNFELNVQDMILSQRTIQDQKFYNKQKAVYKCNKILFKIYDTKEKFLRKVTRIRDYVDQIQEISKYKKLLMSIDATFKYLVENLCDNQ</sequence>
<evidence type="ECO:0000256" key="1">
    <source>
        <dbReference type="ARBA" id="ARBA00022614"/>
    </source>
</evidence>
<comment type="caution">
    <text evidence="4">The sequence shown here is derived from an EMBL/GenBank/DDBJ whole genome shotgun (WGS) entry which is preliminary data.</text>
</comment>
<dbReference type="EMBL" id="CAXDID020000220">
    <property type="protein sequence ID" value="CAL6058256.1"/>
    <property type="molecule type" value="Genomic_DNA"/>
</dbReference>
<proteinExistence type="predicted"/>
<evidence type="ECO:0000313" key="4">
    <source>
        <dbReference type="EMBL" id="CAI9958148.1"/>
    </source>
</evidence>
<dbReference type="InterPro" id="IPR001611">
    <property type="entry name" value="Leu-rich_rpt"/>
</dbReference>
<dbReference type="SUPFAM" id="SSF52058">
    <property type="entry name" value="L domain-like"/>
    <property type="match status" value="4"/>
</dbReference>
<keyword evidence="1" id="KW-0433">Leucine-rich repeat</keyword>
<dbReference type="EMBL" id="CATOUU010000902">
    <property type="protein sequence ID" value="CAI9958148.1"/>
    <property type="molecule type" value="Genomic_DNA"/>
</dbReference>
<keyword evidence="6" id="KW-1185">Reference proteome</keyword>
<accession>A0AA86QH48</accession>
<dbReference type="InterPro" id="IPR025875">
    <property type="entry name" value="Leu-rich_rpt_4"/>
</dbReference>
<dbReference type="Pfam" id="PF12799">
    <property type="entry name" value="LRR_4"/>
    <property type="match status" value="2"/>
</dbReference>
<dbReference type="SMART" id="SM00369">
    <property type="entry name" value="LRR_TYP"/>
    <property type="match status" value="6"/>
</dbReference>
<gene>
    <name evidence="4" type="ORF">HINF_LOCUS45793</name>
    <name evidence="5" type="ORF">HINF_LOCUS48146</name>
</gene>
<feature type="region of interest" description="Disordered" evidence="3">
    <location>
        <begin position="1"/>
        <end position="50"/>
    </location>
</feature>
<feature type="compositionally biased region" description="Polar residues" evidence="3">
    <location>
        <begin position="1"/>
        <end position="13"/>
    </location>
</feature>
<dbReference type="InterPro" id="IPR050836">
    <property type="entry name" value="SDS22/Internalin_LRR"/>
</dbReference>
<dbReference type="Proteomes" id="UP001642409">
    <property type="component" value="Unassembled WGS sequence"/>
</dbReference>
<protein>
    <submittedName>
        <fullName evidence="4">Leucine-rich repeat protein</fullName>
    </submittedName>
    <submittedName>
        <fullName evidence="5">Leucine-rich_repeat protein</fullName>
    </submittedName>
</protein>
<organism evidence="4">
    <name type="scientific">Hexamita inflata</name>
    <dbReference type="NCBI Taxonomy" id="28002"/>
    <lineage>
        <taxon>Eukaryota</taxon>
        <taxon>Metamonada</taxon>
        <taxon>Diplomonadida</taxon>
        <taxon>Hexamitidae</taxon>
        <taxon>Hexamitinae</taxon>
        <taxon>Hexamita</taxon>
    </lineage>
</organism>